<dbReference type="Pfam" id="PF00005">
    <property type="entry name" value="ABC_tran"/>
    <property type="match status" value="1"/>
</dbReference>
<proteinExistence type="predicted"/>
<keyword evidence="4 9" id="KW-0067">ATP-binding</keyword>
<keyword evidence="6" id="KW-1278">Translocase</keyword>
<keyword evidence="1" id="KW-0813">Transport</keyword>
<dbReference type="InterPro" id="IPR027417">
    <property type="entry name" value="P-loop_NTPase"/>
</dbReference>
<dbReference type="Proteomes" id="UP000670947">
    <property type="component" value="Unassembled WGS sequence"/>
</dbReference>
<evidence type="ECO:0000256" key="7">
    <source>
        <dbReference type="ARBA" id="ARBA00023136"/>
    </source>
</evidence>
<evidence type="ECO:0000313" key="10">
    <source>
        <dbReference type="Proteomes" id="UP000670947"/>
    </source>
</evidence>
<evidence type="ECO:0000256" key="5">
    <source>
        <dbReference type="ARBA" id="ARBA00022885"/>
    </source>
</evidence>
<dbReference type="InterPro" id="IPR017871">
    <property type="entry name" value="ABC_transporter-like_CS"/>
</dbReference>
<keyword evidence="5" id="KW-0918">Phosphonate transport</keyword>
<feature type="domain" description="ABC transporter" evidence="8">
    <location>
        <begin position="5"/>
        <end position="249"/>
    </location>
</feature>
<name>A0ABS3WC33_9BACL</name>
<evidence type="ECO:0000256" key="6">
    <source>
        <dbReference type="ARBA" id="ARBA00022967"/>
    </source>
</evidence>
<accession>A0ABS3WC33</accession>
<comment type="caution">
    <text evidence="9">The sequence shown here is derived from an EMBL/GenBank/DDBJ whole genome shotgun (WGS) entry which is preliminary data.</text>
</comment>
<dbReference type="CDD" id="cd03256">
    <property type="entry name" value="ABC_PhnC_transporter"/>
    <property type="match status" value="1"/>
</dbReference>
<dbReference type="InterPro" id="IPR012693">
    <property type="entry name" value="ABC_transpr_PhnC"/>
</dbReference>
<dbReference type="SMART" id="SM00382">
    <property type="entry name" value="AAA"/>
    <property type="match status" value="1"/>
</dbReference>
<protein>
    <submittedName>
        <fullName evidence="9">Phosphonate ABC transporter ATP-binding protein</fullName>
    </submittedName>
</protein>
<evidence type="ECO:0000256" key="2">
    <source>
        <dbReference type="ARBA" id="ARBA00022475"/>
    </source>
</evidence>
<evidence type="ECO:0000313" key="9">
    <source>
        <dbReference type="EMBL" id="MBO7745877.1"/>
    </source>
</evidence>
<evidence type="ECO:0000256" key="1">
    <source>
        <dbReference type="ARBA" id="ARBA00022448"/>
    </source>
</evidence>
<evidence type="ECO:0000256" key="4">
    <source>
        <dbReference type="ARBA" id="ARBA00022840"/>
    </source>
</evidence>
<dbReference type="RefSeq" id="WP_208848701.1">
    <property type="nucleotide sequence ID" value="NZ_JAGGDJ010000013.1"/>
</dbReference>
<dbReference type="PROSITE" id="PS00211">
    <property type="entry name" value="ABC_TRANSPORTER_1"/>
    <property type="match status" value="1"/>
</dbReference>
<evidence type="ECO:0000259" key="8">
    <source>
        <dbReference type="PROSITE" id="PS50893"/>
    </source>
</evidence>
<dbReference type="InterPro" id="IPR050086">
    <property type="entry name" value="MetN_ABC_transporter-like"/>
</dbReference>
<dbReference type="PANTHER" id="PTHR43166">
    <property type="entry name" value="AMINO ACID IMPORT ATP-BINDING PROTEIN"/>
    <property type="match status" value="1"/>
</dbReference>
<gene>
    <name evidence="9" type="primary">phnC</name>
    <name evidence="9" type="ORF">I8J29_16840</name>
</gene>
<keyword evidence="7" id="KW-0472">Membrane</keyword>
<sequence>MASLLEIHGLSKVYADGTAALKDVSFSVRRGEFVAVIGPSGAGKSTLLRCINRLVKPSGGEIRFQEIDAAGASGRQVRQLRRQTGMIFQHYNLIQRVSVLRNVLHGRLGYMNAFSGSLGLFSRKDVEEAKRILHRLGLSQQMYKRADELSGGQQQRVGIARALSQKPELILADEPIASLDPVTSRAIMEHLSDICRADGITCIVNLHQVAMARDYATRIIGIHKGEVVFDGPPGELSEDVIHRIYGAAPDGREQGGEALAGA</sequence>
<keyword evidence="3" id="KW-0547">Nucleotide-binding</keyword>
<dbReference type="GO" id="GO:0005524">
    <property type="term" value="F:ATP binding"/>
    <property type="evidence" value="ECO:0007669"/>
    <property type="project" value="UniProtKB-KW"/>
</dbReference>
<dbReference type="InterPro" id="IPR003593">
    <property type="entry name" value="AAA+_ATPase"/>
</dbReference>
<evidence type="ECO:0000256" key="3">
    <source>
        <dbReference type="ARBA" id="ARBA00022741"/>
    </source>
</evidence>
<dbReference type="PANTHER" id="PTHR43166:SF6">
    <property type="entry name" value="PHOSPHONATES IMPORT ATP-BINDING PROTEIN PHNC"/>
    <property type="match status" value="1"/>
</dbReference>
<dbReference type="EMBL" id="JAGGDJ010000013">
    <property type="protein sequence ID" value="MBO7745877.1"/>
    <property type="molecule type" value="Genomic_DNA"/>
</dbReference>
<reference evidence="9 10" key="1">
    <citation type="submission" date="2021-03" db="EMBL/GenBank/DDBJ databases">
        <title>Paenibacillus artemisicola MWE-103 whole genome sequence.</title>
        <authorList>
            <person name="Ham Y.J."/>
        </authorList>
    </citation>
    <scope>NUCLEOTIDE SEQUENCE [LARGE SCALE GENOMIC DNA]</scope>
    <source>
        <strain evidence="9 10">MWE-103</strain>
    </source>
</reference>
<dbReference type="NCBIfam" id="TIGR02315">
    <property type="entry name" value="ABC_phnC"/>
    <property type="match status" value="1"/>
</dbReference>
<keyword evidence="10" id="KW-1185">Reference proteome</keyword>
<dbReference type="InterPro" id="IPR003439">
    <property type="entry name" value="ABC_transporter-like_ATP-bd"/>
</dbReference>
<keyword evidence="2" id="KW-1003">Cell membrane</keyword>
<dbReference type="Gene3D" id="3.40.50.300">
    <property type="entry name" value="P-loop containing nucleotide triphosphate hydrolases"/>
    <property type="match status" value="1"/>
</dbReference>
<dbReference type="PROSITE" id="PS50893">
    <property type="entry name" value="ABC_TRANSPORTER_2"/>
    <property type="match status" value="1"/>
</dbReference>
<dbReference type="SUPFAM" id="SSF52540">
    <property type="entry name" value="P-loop containing nucleoside triphosphate hydrolases"/>
    <property type="match status" value="1"/>
</dbReference>
<organism evidence="9 10">
    <name type="scientific">Paenibacillus artemisiicola</name>
    <dbReference type="NCBI Taxonomy" id="1172618"/>
    <lineage>
        <taxon>Bacteria</taxon>
        <taxon>Bacillati</taxon>
        <taxon>Bacillota</taxon>
        <taxon>Bacilli</taxon>
        <taxon>Bacillales</taxon>
        <taxon>Paenibacillaceae</taxon>
        <taxon>Paenibacillus</taxon>
    </lineage>
</organism>